<dbReference type="EMBL" id="VIKS01000016">
    <property type="protein sequence ID" value="TQV81528.1"/>
    <property type="molecule type" value="Genomic_DNA"/>
</dbReference>
<organism evidence="1 2">
    <name type="scientific">Aliikangiella coralliicola</name>
    <dbReference type="NCBI Taxonomy" id="2592383"/>
    <lineage>
        <taxon>Bacteria</taxon>
        <taxon>Pseudomonadati</taxon>
        <taxon>Pseudomonadota</taxon>
        <taxon>Gammaproteobacteria</taxon>
        <taxon>Oceanospirillales</taxon>
        <taxon>Pleioneaceae</taxon>
        <taxon>Aliikangiella</taxon>
    </lineage>
</organism>
<comment type="caution">
    <text evidence="1">The sequence shown here is derived from an EMBL/GenBank/DDBJ whole genome shotgun (WGS) entry which is preliminary data.</text>
</comment>
<keyword evidence="2" id="KW-1185">Reference proteome</keyword>
<dbReference type="InterPro" id="IPR013406">
    <property type="entry name" value="CHP02574_addiction_mod"/>
</dbReference>
<accession>A0A545TWD1</accession>
<proteinExistence type="predicted"/>
<name>A0A545TWD1_9GAMM</name>
<evidence type="ECO:0000313" key="2">
    <source>
        <dbReference type="Proteomes" id="UP000315439"/>
    </source>
</evidence>
<dbReference type="Pfam" id="PF09720">
    <property type="entry name" value="Unstab_antitox"/>
    <property type="match status" value="1"/>
</dbReference>
<dbReference type="OrthoDB" id="291542at2"/>
<dbReference type="Proteomes" id="UP000315439">
    <property type="component" value="Unassembled WGS sequence"/>
</dbReference>
<reference evidence="1 2" key="1">
    <citation type="submission" date="2019-07" db="EMBL/GenBank/DDBJ databases">
        <title>Draft genome for Aliikangiella sp. M105.</title>
        <authorList>
            <person name="Wang G."/>
        </authorList>
    </citation>
    <scope>NUCLEOTIDE SEQUENCE [LARGE SCALE GENOMIC DNA]</scope>
    <source>
        <strain evidence="1 2">M105</strain>
    </source>
</reference>
<gene>
    <name evidence="1" type="ORF">FLL46_25605</name>
</gene>
<protein>
    <submittedName>
        <fullName evidence="1">Addiction module protein</fullName>
    </submittedName>
</protein>
<dbReference type="AlphaFoldDB" id="A0A545TWD1"/>
<dbReference type="RefSeq" id="WP_142935087.1">
    <property type="nucleotide sequence ID" value="NZ_ML660172.1"/>
</dbReference>
<sequence>MAISLPLESMSVEEKLRVMEDIWDDLSSKSENIASPLWHLDELSAREDALTKGSDEFTDWELAKKEIRDSLNEN</sequence>
<evidence type="ECO:0000313" key="1">
    <source>
        <dbReference type="EMBL" id="TQV81528.1"/>
    </source>
</evidence>